<dbReference type="NCBIfam" id="TIGR02595">
    <property type="entry name" value="PEP_CTERM"/>
    <property type="match status" value="1"/>
</dbReference>
<reference evidence="3" key="1">
    <citation type="journal article" date="2020" name="Int. J. Syst. Evol. Microbiol.">
        <title>Alteromonas alba sp. nov., a marine bacterium isolated from the seawater of the West Pacific Ocean.</title>
        <authorList>
            <person name="Sun C."/>
            <person name="Wu Y.-H."/>
            <person name="Xamxidin M."/>
            <person name="Cheng H."/>
            <person name="Xu X.-W."/>
        </authorList>
    </citation>
    <scope>NUCLEOTIDE SEQUENCE [LARGE SCALE GENOMIC DNA]</scope>
    <source>
        <strain evidence="3">9a2</strain>
    </source>
</reference>
<dbReference type="EMBL" id="PVNO01000026">
    <property type="protein sequence ID" value="PRO68604.1"/>
    <property type="molecule type" value="Genomic_DNA"/>
</dbReference>
<dbReference type="Proteomes" id="UP000239539">
    <property type="component" value="Unassembled WGS sequence"/>
</dbReference>
<name>A0ABX5CM25_9ALTE</name>
<sequence length="313" mass="33481">MKLTRFCAPLFVLSFSANVAASDNMLEEATYNFFNKDSAGNFIGTNGQAIPTSSSQSVITIDGVDIQVGLSVWSDTGAQSAAYRQSDGNYYWNTLDGDSNWEDDTVRSASAIKWGNGFGIENGDRNALTDPNGYTNPHDGKTYHLQGDSHSIDNFNDYGSRDFDMVLLSFDKAVTLTGASFSALYGGGSNKDITVAGLSSDAGFDGHSTWSDIAANTIANAVGHFNITNDNGVIESTFTPLATAKYWLVGAYNTIFDNNASSLSSVGFKLSSLTIGYETETTTPPSTEVSEPGALALMSLGLGLVLYRRKRRV</sequence>
<feature type="chain" id="PRO_5047426789" evidence="1">
    <location>
        <begin position="22"/>
        <end position="313"/>
    </location>
</feature>
<comment type="caution">
    <text evidence="2">The sequence shown here is derived from an EMBL/GenBank/DDBJ whole genome shotgun (WGS) entry which is preliminary data.</text>
</comment>
<accession>A0ABX5CM25</accession>
<evidence type="ECO:0000256" key="1">
    <source>
        <dbReference type="SAM" id="SignalP"/>
    </source>
</evidence>
<dbReference type="InterPro" id="IPR049672">
    <property type="entry name" value="Xrt_dep_XDP1"/>
</dbReference>
<evidence type="ECO:0000313" key="2">
    <source>
        <dbReference type="EMBL" id="PRO68604.1"/>
    </source>
</evidence>
<protein>
    <submittedName>
        <fullName evidence="2">PEP-CTERM sorting domain-containing protein</fullName>
    </submittedName>
</protein>
<feature type="signal peptide" evidence="1">
    <location>
        <begin position="1"/>
        <end position="21"/>
    </location>
</feature>
<dbReference type="NCBIfam" id="NF041927">
    <property type="entry name" value="Xrt_dep_XDP1"/>
    <property type="match status" value="1"/>
</dbReference>
<proteinExistence type="predicted"/>
<keyword evidence="1" id="KW-0732">Signal</keyword>
<dbReference type="InterPro" id="IPR013424">
    <property type="entry name" value="Ice-binding_C"/>
</dbReference>
<keyword evidence="3" id="KW-1185">Reference proteome</keyword>
<organism evidence="2 3">
    <name type="scientific">Alteromonas gracilis</name>
    <dbReference type="NCBI Taxonomy" id="1479524"/>
    <lineage>
        <taxon>Bacteria</taxon>
        <taxon>Pseudomonadati</taxon>
        <taxon>Pseudomonadota</taxon>
        <taxon>Gammaproteobacteria</taxon>
        <taxon>Alteromonadales</taxon>
        <taxon>Alteromonadaceae</taxon>
        <taxon>Alteromonas/Salinimonas group</taxon>
        <taxon>Alteromonas</taxon>
    </lineage>
</organism>
<dbReference type="RefSeq" id="WP_105931739.1">
    <property type="nucleotide sequence ID" value="NZ_PVNO01000026.1"/>
</dbReference>
<gene>
    <name evidence="2" type="ORF">C6Y39_13340</name>
</gene>
<evidence type="ECO:0000313" key="3">
    <source>
        <dbReference type="Proteomes" id="UP000239539"/>
    </source>
</evidence>